<dbReference type="GO" id="GO:0008757">
    <property type="term" value="F:S-adenosylmethionine-dependent methyltransferase activity"/>
    <property type="evidence" value="ECO:0007669"/>
    <property type="project" value="InterPro"/>
</dbReference>
<feature type="coiled-coil region" evidence="1">
    <location>
        <begin position="210"/>
        <end position="244"/>
    </location>
</feature>
<evidence type="ECO:0000313" key="4">
    <source>
        <dbReference type="Proteomes" id="UP000183656"/>
    </source>
</evidence>
<proteinExistence type="predicted"/>
<keyword evidence="1" id="KW-0175">Coiled coil</keyword>
<name>A0A1I7KJK9_9BURK</name>
<evidence type="ECO:0000313" key="3">
    <source>
        <dbReference type="EMBL" id="SFU97633.1"/>
    </source>
</evidence>
<dbReference type="STRING" id="343013.SAMN04489707_105413"/>
<keyword evidence="3" id="KW-0489">Methyltransferase</keyword>
<dbReference type="GO" id="GO:0032259">
    <property type="term" value="P:methylation"/>
    <property type="evidence" value="ECO:0007669"/>
    <property type="project" value="UniProtKB-KW"/>
</dbReference>
<dbReference type="SUPFAM" id="SSF53335">
    <property type="entry name" value="S-adenosyl-L-methionine-dependent methyltransferases"/>
    <property type="match status" value="1"/>
</dbReference>
<dbReference type="EMBL" id="FPBX01000054">
    <property type="protein sequence ID" value="SFU97633.1"/>
    <property type="molecule type" value="Genomic_DNA"/>
</dbReference>
<feature type="domain" description="Methyltransferase type 11" evidence="2">
    <location>
        <begin position="59"/>
        <end position="108"/>
    </location>
</feature>
<dbReference type="RefSeq" id="WP_054257811.1">
    <property type="nucleotide sequence ID" value="NZ_CYIG01000059.1"/>
</dbReference>
<dbReference type="CDD" id="cd02440">
    <property type="entry name" value="AdoMet_MTases"/>
    <property type="match status" value="1"/>
</dbReference>
<reference evidence="3 4" key="1">
    <citation type="submission" date="2016-10" db="EMBL/GenBank/DDBJ databases">
        <authorList>
            <person name="de Groot N.N."/>
        </authorList>
    </citation>
    <scope>NUCLEOTIDE SEQUENCE [LARGE SCALE GENOMIC DNA]</scope>
    <source>
        <strain evidence="3 4">R-24608</strain>
    </source>
</reference>
<dbReference type="AlphaFoldDB" id="A0A1I7KJK9"/>
<gene>
    <name evidence="3" type="ORF">SAMN04489707_105413</name>
</gene>
<dbReference type="InterPro" id="IPR013216">
    <property type="entry name" value="Methyltransf_11"/>
</dbReference>
<dbReference type="OrthoDB" id="9816424at2"/>
<organism evidence="3 4">
    <name type="scientific">Paenacidovorax caeni</name>
    <dbReference type="NCBI Taxonomy" id="343013"/>
    <lineage>
        <taxon>Bacteria</taxon>
        <taxon>Pseudomonadati</taxon>
        <taxon>Pseudomonadota</taxon>
        <taxon>Betaproteobacteria</taxon>
        <taxon>Burkholderiales</taxon>
        <taxon>Comamonadaceae</taxon>
        <taxon>Paenacidovorax</taxon>
    </lineage>
</organism>
<dbReference type="Proteomes" id="UP000183656">
    <property type="component" value="Unassembled WGS sequence"/>
</dbReference>
<protein>
    <submittedName>
        <fullName evidence="3">Methyltransferase domain-containing protein</fullName>
    </submittedName>
</protein>
<evidence type="ECO:0000259" key="2">
    <source>
        <dbReference type="Pfam" id="PF08241"/>
    </source>
</evidence>
<accession>A0A1I7KJK9</accession>
<keyword evidence="4" id="KW-1185">Reference proteome</keyword>
<evidence type="ECO:0000256" key="1">
    <source>
        <dbReference type="SAM" id="Coils"/>
    </source>
</evidence>
<dbReference type="Gene3D" id="3.40.50.150">
    <property type="entry name" value="Vaccinia Virus protein VP39"/>
    <property type="match status" value="1"/>
</dbReference>
<dbReference type="Pfam" id="PF08241">
    <property type="entry name" value="Methyltransf_11"/>
    <property type="match status" value="1"/>
</dbReference>
<dbReference type="InterPro" id="IPR029063">
    <property type="entry name" value="SAM-dependent_MTases_sf"/>
</dbReference>
<keyword evidence="3" id="KW-0808">Transferase</keyword>
<sequence>MHETAYRTGQLFFATYARDDWGRALEIGSANVNGSLREFCPSQVHYVGLDRFPGPGVDLVADLSQGLPCEAGSFDVVLSSSALEHDPAFWETFCNAVRLLKPAGLLYLCAPSNNGFHRYPLDCWRFYPDASKALENWAHRQGLTIELVESFTTPPEQSGWSDFIAIFSKPPHRFQANARLWQQRQAQNIWDIDHAALLHPSGDTFDMQVHAQLQAELAACQQENQQLRRQLAMQLREIDAAYRALAELAPPSDFTPAD</sequence>